<dbReference type="CDD" id="cd05382">
    <property type="entry name" value="CAP_GAPR1-like"/>
    <property type="match status" value="1"/>
</dbReference>
<dbReference type="Pfam" id="PF01086">
    <property type="entry name" value="Clathrin_lg_ch"/>
    <property type="match status" value="1"/>
</dbReference>
<dbReference type="PROSITE" id="PS00581">
    <property type="entry name" value="CLATHRIN_LIGHT_CHN_2"/>
    <property type="match status" value="1"/>
</dbReference>
<comment type="subcellular location">
    <subcellularLocation>
        <location evidence="1 13">Cytoplasmic vesicle membrane</location>
        <topology evidence="1 13">Peripheral membrane protein</topology>
        <orientation evidence="1 13">Cytoplasmic side</orientation>
    </subcellularLocation>
    <subcellularLocation>
        <location evidence="11">Golgi apparatus membrane</location>
        <topology evidence="11">Lipid-anchor</topology>
    </subcellularLocation>
    <subcellularLocation>
        <location evidence="13">Membrane</location>
        <location evidence="13">Coated pit</location>
        <topology evidence="13">Peripheral membrane protein</topology>
        <orientation evidence="13">Cytoplasmic side</orientation>
    </subcellularLocation>
    <text evidence="13">Cytoplasmic face of coated pits and vesicles.</text>
</comment>
<dbReference type="Gene3D" id="3.40.33.10">
    <property type="entry name" value="CAP"/>
    <property type="match status" value="1"/>
</dbReference>
<evidence type="ECO:0000256" key="14">
    <source>
        <dbReference type="SAM" id="Coils"/>
    </source>
</evidence>
<comment type="similarity">
    <text evidence="2 13">Belongs to the clathrin light chain family.</text>
</comment>
<protein>
    <recommendedName>
        <fullName evidence="13">Clathrin light chain</fullName>
    </recommendedName>
</protein>
<feature type="compositionally biased region" description="Gly residues" evidence="15">
    <location>
        <begin position="134"/>
        <end position="145"/>
    </location>
</feature>
<dbReference type="Pfam" id="PF00188">
    <property type="entry name" value="CAP"/>
    <property type="match status" value="1"/>
</dbReference>
<evidence type="ECO:0000256" key="15">
    <source>
        <dbReference type="SAM" id="MobiDB-lite"/>
    </source>
</evidence>
<reference evidence="17" key="2">
    <citation type="submission" date="2025-08" db="UniProtKB">
        <authorList>
            <consortium name="Ensembl"/>
        </authorList>
    </citation>
    <scope>IDENTIFICATION</scope>
</reference>
<dbReference type="Proteomes" id="UP000694429">
    <property type="component" value="Chromosome 11"/>
</dbReference>
<keyword evidence="7 13" id="KW-0472">Membrane</keyword>
<dbReference type="InterPro" id="IPR034113">
    <property type="entry name" value="SCP_GAPR1-like"/>
</dbReference>
<feature type="coiled-coil region" evidence="14">
    <location>
        <begin position="365"/>
        <end position="418"/>
    </location>
</feature>
<feature type="region of interest" description="Disordered" evidence="15">
    <location>
        <begin position="178"/>
        <end position="228"/>
    </location>
</feature>
<evidence type="ECO:0000256" key="9">
    <source>
        <dbReference type="ARBA" id="ARBA00023288"/>
    </source>
</evidence>
<feature type="compositionally biased region" description="Low complexity" evidence="15">
    <location>
        <begin position="186"/>
        <end position="198"/>
    </location>
</feature>
<dbReference type="FunFam" id="3.40.33.10:FF:000015">
    <property type="entry name" value="Golgi-associated plant pathogenesis-related protein 1"/>
    <property type="match status" value="1"/>
</dbReference>
<evidence type="ECO:0000256" key="5">
    <source>
        <dbReference type="ARBA" id="ARBA00023034"/>
    </source>
</evidence>
<dbReference type="PANTHER" id="PTHR10639:SF1">
    <property type="entry name" value="CLATHRIN LIGHT CHAIN A"/>
    <property type="match status" value="1"/>
</dbReference>
<dbReference type="PANTHER" id="PTHR10639">
    <property type="entry name" value="CLATHRIN LIGHT CHAIN"/>
    <property type="match status" value="1"/>
</dbReference>
<evidence type="ECO:0000256" key="2">
    <source>
        <dbReference type="ARBA" id="ARBA00005263"/>
    </source>
</evidence>
<dbReference type="GO" id="GO:0006886">
    <property type="term" value="P:intracellular protein transport"/>
    <property type="evidence" value="ECO:0007669"/>
    <property type="project" value="InterPro"/>
</dbReference>
<feature type="compositionally biased region" description="Low complexity" evidence="15">
    <location>
        <begin position="205"/>
        <end position="216"/>
    </location>
</feature>
<comment type="similarity">
    <text evidence="3">Belongs to the CRISP family.</text>
</comment>
<evidence type="ECO:0000256" key="6">
    <source>
        <dbReference type="ARBA" id="ARBA00023054"/>
    </source>
</evidence>
<dbReference type="InterPro" id="IPR000996">
    <property type="entry name" value="Clathrin_L-chain"/>
</dbReference>
<evidence type="ECO:0000256" key="10">
    <source>
        <dbReference type="ARBA" id="ARBA00023329"/>
    </source>
</evidence>
<name>A0A8C0MHU9_CANLF</name>
<gene>
    <name evidence="17" type="primary">CLTA</name>
</gene>
<dbReference type="GO" id="GO:0016192">
    <property type="term" value="P:vesicle-mediated transport"/>
    <property type="evidence" value="ECO:0007669"/>
    <property type="project" value="InterPro"/>
</dbReference>
<evidence type="ECO:0000313" key="18">
    <source>
        <dbReference type="Proteomes" id="UP000694429"/>
    </source>
</evidence>
<evidence type="ECO:0000313" key="17">
    <source>
        <dbReference type="Ensembl" id="ENSCAFP00030011949.1"/>
    </source>
</evidence>
<evidence type="ECO:0000256" key="1">
    <source>
        <dbReference type="ARBA" id="ARBA00004180"/>
    </source>
</evidence>
<dbReference type="GO" id="GO:0030132">
    <property type="term" value="C:clathrin coat of coated pit"/>
    <property type="evidence" value="ECO:0007669"/>
    <property type="project" value="InterPro"/>
</dbReference>
<keyword evidence="4" id="KW-0519">Myristate</keyword>
<evidence type="ECO:0000256" key="13">
    <source>
        <dbReference type="RuleBase" id="RU363137"/>
    </source>
</evidence>
<feature type="region of interest" description="Disordered" evidence="15">
    <location>
        <begin position="89"/>
        <end position="145"/>
    </location>
</feature>
<feature type="domain" description="SCP" evidence="16">
    <location>
        <begin position="230"/>
        <end position="342"/>
    </location>
</feature>
<evidence type="ECO:0000256" key="3">
    <source>
        <dbReference type="ARBA" id="ARBA00009923"/>
    </source>
</evidence>
<feature type="region of interest" description="Disordered" evidence="15">
    <location>
        <begin position="1"/>
        <end position="75"/>
    </location>
</feature>
<proteinExistence type="inferred from homology"/>
<dbReference type="SMART" id="SM00198">
    <property type="entry name" value="SCP"/>
    <property type="match status" value="1"/>
</dbReference>
<keyword evidence="10 13" id="KW-0968">Cytoplasmic vesicle</keyword>
<evidence type="ECO:0000259" key="16">
    <source>
        <dbReference type="SMART" id="SM00198"/>
    </source>
</evidence>
<keyword evidence="5" id="KW-0333">Golgi apparatus</keyword>
<sequence length="469" mass="50240">MAWFARPRGTDPQVRAGSGLSAGLSPTRTRGWACPAEKSEKPLEPRVTGVGGGGCTRSPRCLWGSGPRGESPGPWRCGLELSLVSRAATVSPRSSAPPLAPPLRTPRGQPGPPSTAGGLDCRGGPAPREFSRAGRGGARGAGRGAWGARRLLRAVGGVAPGAAACGCRCLIRRGPGRAGGGGGGAAAARPPARGPAARGGRESAESSASAAAAAAAERAERAMGKSASKQFNNEVLKAHNEYRQKHGVPPLKLCKKLNREAQQYSEALASTRILKHSPESSRGQCGENLAWASYDQTGKEVADRWYSEIKNYNFQQPGFTSGTDAVDGVMNGEYYQESNGPTDSYAAISQVDRLQSEPESIRKWREEQTERLEALDANSRKQEAEWKEKAIKELEEWYARQDEQLQKTKANNRAAEEAFVNDIDESSPGTEWERVARLCDFNPKSSKQAKDVSRMRSVLISLKQAPLVH</sequence>
<evidence type="ECO:0000256" key="4">
    <source>
        <dbReference type="ARBA" id="ARBA00022707"/>
    </source>
</evidence>
<keyword evidence="9" id="KW-0449">Lipoprotein</keyword>
<evidence type="ECO:0000256" key="12">
    <source>
        <dbReference type="ARBA" id="ARBA00063947"/>
    </source>
</evidence>
<comment type="subunit">
    <text evidence="12">Homodimer. Interacts with CAV1.</text>
</comment>
<accession>A0A8C0MHU9</accession>
<dbReference type="OrthoDB" id="5512at2759"/>
<keyword evidence="8 13" id="KW-0168">Coated pit</keyword>
<evidence type="ECO:0000256" key="7">
    <source>
        <dbReference type="ARBA" id="ARBA00023136"/>
    </source>
</evidence>
<keyword evidence="6 14" id="KW-0175">Coiled coil</keyword>
<evidence type="ECO:0000256" key="8">
    <source>
        <dbReference type="ARBA" id="ARBA00023176"/>
    </source>
</evidence>
<comment type="function">
    <text evidence="13">Clathrin is the major protein of the polyhedral coat of coated pits and vesicles.</text>
</comment>
<dbReference type="InterPro" id="IPR014044">
    <property type="entry name" value="CAP_dom"/>
</dbReference>
<reference evidence="17" key="1">
    <citation type="submission" date="2019-03" db="EMBL/GenBank/DDBJ databases">
        <authorList>
            <person name="Warren W.C."/>
            <person name="Johnson G.S."/>
        </authorList>
    </citation>
    <scope>NUCLEOTIDE SEQUENCE [LARGE SCALE GENOMIC DNA]</scope>
    <source>
        <strain evidence="17">Basenji</strain>
    </source>
</reference>
<organism evidence="17 18">
    <name type="scientific">Canis lupus familiaris</name>
    <name type="common">Dog</name>
    <name type="synonym">Canis familiaris</name>
    <dbReference type="NCBI Taxonomy" id="9615"/>
    <lineage>
        <taxon>Eukaryota</taxon>
        <taxon>Metazoa</taxon>
        <taxon>Chordata</taxon>
        <taxon>Craniata</taxon>
        <taxon>Vertebrata</taxon>
        <taxon>Euteleostomi</taxon>
        <taxon>Mammalia</taxon>
        <taxon>Eutheria</taxon>
        <taxon>Laurasiatheria</taxon>
        <taxon>Carnivora</taxon>
        <taxon>Caniformia</taxon>
        <taxon>Canidae</taxon>
        <taxon>Canis</taxon>
    </lineage>
</organism>
<dbReference type="AlphaFoldDB" id="A0A8C0MHU9"/>
<dbReference type="SUPFAM" id="SSF55797">
    <property type="entry name" value="PR-1-like"/>
    <property type="match status" value="1"/>
</dbReference>
<dbReference type="GO" id="GO:0005198">
    <property type="term" value="F:structural molecule activity"/>
    <property type="evidence" value="ECO:0007669"/>
    <property type="project" value="InterPro"/>
</dbReference>
<dbReference type="GO" id="GO:0030130">
    <property type="term" value="C:clathrin coat of trans-Golgi network vesicle"/>
    <property type="evidence" value="ECO:0007669"/>
    <property type="project" value="InterPro"/>
</dbReference>
<dbReference type="Ensembl" id="ENSCAFT00030013691.1">
    <property type="protein sequence ID" value="ENSCAFP00030011949.1"/>
    <property type="gene ID" value="ENSCAFG00030007420.1"/>
</dbReference>
<dbReference type="GO" id="GO:0000139">
    <property type="term" value="C:Golgi membrane"/>
    <property type="evidence" value="ECO:0007669"/>
    <property type="project" value="UniProtKB-SubCell"/>
</dbReference>
<dbReference type="InterPro" id="IPR035940">
    <property type="entry name" value="CAP_sf"/>
</dbReference>
<evidence type="ECO:0000256" key="11">
    <source>
        <dbReference type="ARBA" id="ARBA00037794"/>
    </source>
</evidence>
<feature type="compositionally biased region" description="Pro residues" evidence="15">
    <location>
        <begin position="98"/>
        <end position="113"/>
    </location>
</feature>